<dbReference type="InterPro" id="IPR037523">
    <property type="entry name" value="VOC_core"/>
</dbReference>
<feature type="domain" description="VOC" evidence="1">
    <location>
        <begin position="3"/>
        <end position="115"/>
    </location>
</feature>
<evidence type="ECO:0000313" key="2">
    <source>
        <dbReference type="EMBL" id="NEK22460.1"/>
    </source>
</evidence>
<gene>
    <name evidence="2" type="ORF">GV827_08605</name>
</gene>
<comment type="caution">
    <text evidence="2">The sequence shown here is derived from an EMBL/GenBank/DDBJ whole genome shotgun (WGS) entry which is preliminary data.</text>
</comment>
<name>A0A6P0CAT1_9RHOB</name>
<organism evidence="2 3">
    <name type="scientific">Sulfitobacter sediminilitoris</name>
    <dbReference type="NCBI Taxonomy" id="2698830"/>
    <lineage>
        <taxon>Bacteria</taxon>
        <taxon>Pseudomonadati</taxon>
        <taxon>Pseudomonadota</taxon>
        <taxon>Alphaproteobacteria</taxon>
        <taxon>Rhodobacterales</taxon>
        <taxon>Roseobacteraceae</taxon>
        <taxon>Sulfitobacter</taxon>
    </lineage>
</organism>
<proteinExistence type="predicted"/>
<reference evidence="2 3" key="1">
    <citation type="submission" date="2020-01" db="EMBL/GenBank/DDBJ databases">
        <title>Sulfitobacter sediminilitoris sp. nov., isolated from a tidal flat.</title>
        <authorList>
            <person name="Park S."/>
            <person name="Yoon J.-H."/>
        </authorList>
    </citation>
    <scope>NUCLEOTIDE SEQUENCE [LARGE SCALE GENOMIC DNA]</scope>
    <source>
        <strain evidence="2 3">JBTF-M27</strain>
    </source>
</reference>
<protein>
    <submittedName>
        <fullName evidence="2">Glyoxalase</fullName>
    </submittedName>
</protein>
<dbReference type="InterPro" id="IPR029068">
    <property type="entry name" value="Glyas_Bleomycin-R_OHBP_Dase"/>
</dbReference>
<dbReference type="EMBL" id="JAABNT010000004">
    <property type="protein sequence ID" value="NEK22460.1"/>
    <property type="molecule type" value="Genomic_DNA"/>
</dbReference>
<dbReference type="SUPFAM" id="SSF54593">
    <property type="entry name" value="Glyoxalase/Bleomycin resistance protein/Dihydroxybiphenyl dioxygenase"/>
    <property type="match status" value="1"/>
</dbReference>
<dbReference type="Gene3D" id="3.10.180.10">
    <property type="entry name" value="2,3-Dihydroxybiphenyl 1,2-Dioxygenase, domain 1"/>
    <property type="match status" value="1"/>
</dbReference>
<dbReference type="AlphaFoldDB" id="A0A6P0CAT1"/>
<keyword evidence="3" id="KW-1185">Reference proteome</keyword>
<dbReference type="InterPro" id="IPR004360">
    <property type="entry name" value="Glyas_Fos-R_dOase_dom"/>
</dbReference>
<dbReference type="Pfam" id="PF00903">
    <property type="entry name" value="Glyoxalase"/>
    <property type="match status" value="1"/>
</dbReference>
<accession>A0A6P0CAT1</accession>
<evidence type="ECO:0000259" key="1">
    <source>
        <dbReference type="PROSITE" id="PS51819"/>
    </source>
</evidence>
<dbReference type="Proteomes" id="UP000468591">
    <property type="component" value="Unassembled WGS sequence"/>
</dbReference>
<dbReference type="PROSITE" id="PS51819">
    <property type="entry name" value="VOC"/>
    <property type="match status" value="1"/>
</dbReference>
<sequence length="116" mass="12838">MVKVRRIVPDLAARDPKEVAAFYRTLFDLDVLMDQSWIVTLGAGTGPVQISIAAEGGSGAPVPHLSIEVDDVEAVFQRATQNEVEIIYPLTREPWGLHRFFLRDPTGKIVNVLTHS</sequence>
<evidence type="ECO:0000313" key="3">
    <source>
        <dbReference type="Proteomes" id="UP000468591"/>
    </source>
</evidence>
<dbReference type="RefSeq" id="WP_164353383.1">
    <property type="nucleotide sequence ID" value="NZ_JAABNT010000004.1"/>
</dbReference>